<dbReference type="Proteomes" id="UP001497457">
    <property type="component" value="Chromosome 8b"/>
</dbReference>
<reference evidence="3" key="1">
    <citation type="submission" date="2024-06" db="EMBL/GenBank/DDBJ databases">
        <authorList>
            <person name="Ryan C."/>
        </authorList>
    </citation>
    <scope>NUCLEOTIDE SEQUENCE [LARGE SCALE GENOMIC DNA]</scope>
</reference>
<protein>
    <recommendedName>
        <fullName evidence="1">KIB1-4 beta-propeller domain-containing protein</fullName>
    </recommendedName>
</protein>
<dbReference type="PANTHER" id="PTHR33110:SF89">
    <property type="entry name" value="DUF295 DOMAIN-CONTAINING PROTEIN"/>
    <property type="match status" value="1"/>
</dbReference>
<dbReference type="Pfam" id="PF03478">
    <property type="entry name" value="Beta-prop_KIB1-4"/>
    <property type="match status" value="1"/>
</dbReference>
<gene>
    <name evidence="2" type="ORF">URODEC1_LOCUS113375</name>
</gene>
<dbReference type="PANTHER" id="PTHR33110">
    <property type="entry name" value="F-BOX/KELCH-REPEAT PROTEIN-RELATED"/>
    <property type="match status" value="1"/>
</dbReference>
<organism evidence="2 3">
    <name type="scientific">Urochloa decumbens</name>
    <dbReference type="NCBI Taxonomy" id="240449"/>
    <lineage>
        <taxon>Eukaryota</taxon>
        <taxon>Viridiplantae</taxon>
        <taxon>Streptophyta</taxon>
        <taxon>Embryophyta</taxon>
        <taxon>Tracheophyta</taxon>
        <taxon>Spermatophyta</taxon>
        <taxon>Magnoliopsida</taxon>
        <taxon>Liliopsida</taxon>
        <taxon>Poales</taxon>
        <taxon>Poaceae</taxon>
        <taxon>PACMAD clade</taxon>
        <taxon>Panicoideae</taxon>
        <taxon>Panicodae</taxon>
        <taxon>Paniceae</taxon>
        <taxon>Melinidinae</taxon>
        <taxon>Urochloa</taxon>
    </lineage>
</organism>
<dbReference type="AlphaFoldDB" id="A0ABC9G843"/>
<name>A0ABC9G843_9POAL</name>
<proteinExistence type="predicted"/>
<sequence>MTAAAAADGEPSWSQLPPELLQQIAERTRDVAGAGVTPFRSVCRSWRAAAATAAPRLLLPLPEHSATPPRAGSEYALVFPLARGWSAVVNVRDTSCRLTHLATGATAALPHLNAVRATPASRVVRLGYEYLAAGDDRDKPAPATAAASPVLLLPQSQRNFRVKRRSRAPAPVAAKAAGNRRRRRRWKVRMDSRWKRSLVKTDDWRPPTPVKIKVKFLYYYFFLETHLQFSDMIRFAAAAAGDMPLVIMYHPLQGQTGLVFCRPGDVAWTKVPNPVVEFEDEDGGGGGGGRSSPLCFVDFAFLDGDGRAGSRLLALDNNGVMAVFDAATLEVLHLVDAPPETRNFSTKIFPYRRPDNDDGQQVVISCLHLVALPMSRLLMVRIQVRSSEPESFDVFELVAGSDEDGIAWRHVTTIAGGYDLFLDGHHATFAGGSRGSRIYYVHDKHGVISTSSAAYCYDMVEDRLECVYRPPKESDCEYSTRPSWFVP</sequence>
<evidence type="ECO:0000259" key="1">
    <source>
        <dbReference type="Pfam" id="PF03478"/>
    </source>
</evidence>
<evidence type="ECO:0000313" key="3">
    <source>
        <dbReference type="Proteomes" id="UP001497457"/>
    </source>
</evidence>
<feature type="domain" description="KIB1-4 beta-propeller" evidence="1">
    <location>
        <begin position="80"/>
        <end position="448"/>
    </location>
</feature>
<accession>A0ABC9G843</accession>
<evidence type="ECO:0000313" key="2">
    <source>
        <dbReference type="EMBL" id="CAL5089474.1"/>
    </source>
</evidence>
<keyword evidence="3" id="KW-1185">Reference proteome</keyword>
<dbReference type="InterPro" id="IPR005174">
    <property type="entry name" value="KIB1-4_b-propeller"/>
</dbReference>
<dbReference type="EMBL" id="OZ075118">
    <property type="protein sequence ID" value="CAL5089474.1"/>
    <property type="molecule type" value="Genomic_DNA"/>
</dbReference>
<reference evidence="2 3" key="2">
    <citation type="submission" date="2024-10" db="EMBL/GenBank/DDBJ databases">
        <authorList>
            <person name="Ryan C."/>
        </authorList>
    </citation>
    <scope>NUCLEOTIDE SEQUENCE [LARGE SCALE GENOMIC DNA]</scope>
</reference>